<keyword evidence="2" id="KW-0378">Hydrolase</keyword>
<dbReference type="InterPro" id="IPR038726">
    <property type="entry name" value="PDDEXK_AddAB-type"/>
</dbReference>
<evidence type="ECO:0000313" key="3">
    <source>
        <dbReference type="Proteomes" id="UP000051295"/>
    </source>
</evidence>
<dbReference type="InterPro" id="IPR014153">
    <property type="entry name" value="Ds_break_AddB"/>
</dbReference>
<dbReference type="PATRIC" id="fig|1641875.4.peg.1814"/>
<dbReference type="Pfam" id="PF12705">
    <property type="entry name" value="PDDEXK_1"/>
    <property type="match status" value="1"/>
</dbReference>
<dbReference type="Proteomes" id="UP000051295">
    <property type="component" value="Unassembled WGS sequence"/>
</dbReference>
<dbReference type="SUPFAM" id="SSF52540">
    <property type="entry name" value="P-loop containing nucleoside triphosphate hydrolases"/>
    <property type="match status" value="1"/>
</dbReference>
<keyword evidence="2" id="KW-0547">Nucleotide-binding</keyword>
<dbReference type="InterPro" id="IPR011604">
    <property type="entry name" value="PDDEXK-like_dom_sf"/>
</dbReference>
<comment type="caution">
    <text evidence="2">The sequence shown here is derived from an EMBL/GenBank/DDBJ whole genome shotgun (WGS) entry which is preliminary data.</text>
</comment>
<dbReference type="STRING" id="1641875.XM53_16575"/>
<proteinExistence type="predicted"/>
<feature type="domain" description="PD-(D/E)XK endonuclease-like" evidence="1">
    <location>
        <begin position="712"/>
        <end position="914"/>
    </location>
</feature>
<evidence type="ECO:0000259" key="1">
    <source>
        <dbReference type="Pfam" id="PF12705"/>
    </source>
</evidence>
<accession>A0A0T5NRK7</accession>
<dbReference type="EMBL" id="LAXJ01000020">
    <property type="protein sequence ID" value="KRS11350.1"/>
    <property type="molecule type" value="Genomic_DNA"/>
</dbReference>
<organism evidence="2 3">
    <name type="scientific">Roseovarius atlanticus</name>
    <dbReference type="NCBI Taxonomy" id="1641875"/>
    <lineage>
        <taxon>Bacteria</taxon>
        <taxon>Pseudomonadati</taxon>
        <taxon>Pseudomonadota</taxon>
        <taxon>Alphaproteobacteria</taxon>
        <taxon>Rhodobacterales</taxon>
        <taxon>Roseobacteraceae</taxon>
        <taxon>Roseovarius</taxon>
    </lineage>
</organism>
<keyword evidence="2" id="KW-0347">Helicase</keyword>
<dbReference type="RefSeq" id="WP_057795622.1">
    <property type="nucleotide sequence ID" value="NZ_LAXJ01000020.1"/>
</dbReference>
<protein>
    <submittedName>
        <fullName evidence="2">Helicase</fullName>
    </submittedName>
</protein>
<dbReference type="GO" id="GO:0004386">
    <property type="term" value="F:helicase activity"/>
    <property type="evidence" value="ECO:0007669"/>
    <property type="project" value="UniProtKB-KW"/>
</dbReference>
<sequence length="982" mass="108461">MFEPLDTPRIFGMPLGADFPRELVRGLLDAYADQPPEALARVHLVVNTRRMARRIRSLFDAGPALLLPRISLVTDFGEVFGLADIPDPVPLLRRRLELITVVSALLDQEPDLAPRAALYDLSDSLAQLMDEMHGEGVTPDKIAQIDTNDQSGHWARIKTFLGILSPYFDASSDAPDAETRQRLVIETYAQLWKDQPPDHPIILAGSTGSRGATRLLMKTVAQLPLGAVVLPGFDADQPDHVWAKLDDPRTSEEHPQYRFAQLLSDLGAGPSIIRPWPGTEPVSPERNRLVSLALRPAPVTDEWLSHGPALAPDIAPATAGITLLEAPSARIEALCIAMRLREAVEHGQTAALITPDRTLTRRVASALDRWGINPDDSAGVPLHHSAPGRFLRHVAEMLNAPLDAAQLLTLLKHPLTNMAGERGPHLRLTRELELYLRRNGPPEPDLSTLETWAATVEDAYLDPWLDWLRSCFFNQSRLEARPLSQIVDAHIALAEAISRGPDANAPLRLWDEGAGREAQKCVSNLAENAEYGQAMRALDYINLFHAILSRETVRSQTDTDPRVLIWGTLEARVQGADLLILSGLNEGTWPETPPRDPWLNREMRHQAGLLLPERKIGLSAHDFQQAVTATQTVWITRAIRSDDAQTVPSRWLNRLTNLLQGLTEEGGAAALDAMRQRGRDALALAEAFEAVAPTPSARRPAPIPPVAARPKELSVTRIEKLIRDPYAIYADKILRLRPLDPLMKLPDARLRGEVLHDVLEHAIKDTLEDPDALTPDFLTQKTVSVLAETVSWGEARALWFARMARIAAWFVETEAIRRALARPSAFEEMASARVEPHDFTLTAKADRIDIDAGGALHIYDYKTGAPPSAKSQKAFEKQLLLEAALAERAGFGDLAPGPVARATFIGLTGDPREVPAPLDEVPTGQTWAELSDLIARYLDPNQGYLSRRAMKTKDMAGDYDQLARFGEWDITDEADPERVGTW</sequence>
<keyword evidence="2" id="KW-0067">ATP-binding</keyword>
<gene>
    <name evidence="2" type="ORF">XM53_16575</name>
</gene>
<dbReference type="NCBIfam" id="TIGR02786">
    <property type="entry name" value="addB_alphas"/>
    <property type="match status" value="1"/>
</dbReference>
<evidence type="ECO:0000313" key="2">
    <source>
        <dbReference type="EMBL" id="KRS11350.1"/>
    </source>
</evidence>
<name>A0A0T5NRK7_9RHOB</name>
<dbReference type="Gene3D" id="3.90.320.10">
    <property type="match status" value="1"/>
</dbReference>
<dbReference type="OrthoDB" id="9780606at2"/>
<dbReference type="AlphaFoldDB" id="A0A0T5NRK7"/>
<reference evidence="2 3" key="1">
    <citation type="submission" date="2015-04" db="EMBL/GenBank/DDBJ databases">
        <title>The draft genome sequence of Roseovarius sp.R12b.</title>
        <authorList>
            <person name="Li G."/>
            <person name="Lai Q."/>
            <person name="Shao Z."/>
            <person name="Yan P."/>
        </authorList>
    </citation>
    <scope>NUCLEOTIDE SEQUENCE [LARGE SCALE GENOMIC DNA]</scope>
    <source>
        <strain evidence="2 3">R12B</strain>
    </source>
</reference>
<keyword evidence="3" id="KW-1185">Reference proteome</keyword>
<dbReference type="InterPro" id="IPR027417">
    <property type="entry name" value="P-loop_NTPase"/>
</dbReference>